<dbReference type="EMBL" id="DABGKZ010000018">
    <property type="protein sequence ID" value="HAJ5151116.1"/>
    <property type="molecule type" value="Genomic_DNA"/>
</dbReference>
<evidence type="ECO:0000313" key="6">
    <source>
        <dbReference type="EMBL" id="EFH3674965.1"/>
    </source>
</evidence>
<dbReference type="Proteomes" id="UP000514754">
    <property type="component" value="Chromosome"/>
</dbReference>
<evidence type="ECO:0000313" key="7">
    <source>
        <dbReference type="EMBL" id="EFM0251238.1"/>
    </source>
</evidence>
<proteinExistence type="predicted"/>
<dbReference type="InterPro" id="IPR036937">
    <property type="entry name" value="Adhesion_dom_fimbrial_sf"/>
</dbReference>
<evidence type="ECO:0000313" key="15">
    <source>
        <dbReference type="Proteomes" id="UP000527548"/>
    </source>
</evidence>
<dbReference type="GO" id="GO:0043709">
    <property type="term" value="P:cell adhesion involved in single-species biofilm formation"/>
    <property type="evidence" value="ECO:0007669"/>
    <property type="project" value="TreeGrafter"/>
</dbReference>
<dbReference type="EMBL" id="AATJOC010000001">
    <property type="protein sequence ID" value="EFM0251238.1"/>
    <property type="molecule type" value="Genomic_DNA"/>
</dbReference>
<dbReference type="EMBL" id="UASG01000007">
    <property type="protein sequence ID" value="SPX28742.1"/>
    <property type="molecule type" value="Genomic_DNA"/>
</dbReference>
<dbReference type="Proteomes" id="UP001190091">
    <property type="component" value="Unassembled WGS sequence"/>
</dbReference>
<reference evidence="10 13" key="7">
    <citation type="submission" date="2020-06" db="EMBL/GenBank/DDBJ databases">
        <title>REHAB project genomes.</title>
        <authorList>
            <person name="Shaw L.P."/>
        </authorList>
    </citation>
    <scope>NUCLEOTIDE SEQUENCE [LARGE SCALE GENOMIC DNA]</scope>
    <source>
        <strain evidence="10 13">RHB10-C12</strain>
    </source>
</reference>
<evidence type="ECO:0000313" key="10">
    <source>
        <dbReference type="EMBL" id="QMO43280.1"/>
    </source>
</evidence>
<accession>A0A066R503</accession>
<dbReference type="SUPFAM" id="SSF49401">
    <property type="entry name" value="Bacterial adhesins"/>
    <property type="match status" value="1"/>
</dbReference>
<dbReference type="Pfam" id="PF00419">
    <property type="entry name" value="Fimbrial"/>
    <property type="match status" value="1"/>
</dbReference>
<evidence type="ECO:0000313" key="13">
    <source>
        <dbReference type="Proteomes" id="UP000514754"/>
    </source>
</evidence>
<evidence type="ECO:0000313" key="16">
    <source>
        <dbReference type="Proteomes" id="UP000534496"/>
    </source>
</evidence>
<reference evidence="3" key="9">
    <citation type="submission" date="2023-10" db="EMBL/GenBank/DDBJ databases">
        <authorList>
            <person name="Leclercq S."/>
        </authorList>
    </citation>
    <scope>NUCLEOTIDE SEQUENCE</scope>
    <source>
        <strain evidence="3">F848</strain>
    </source>
</reference>
<reference evidence="8" key="1">
    <citation type="journal article" date="2018" name="Genome Biol.">
        <title>SKESA: strategic k-mer extension for scrupulous assemblies.</title>
        <authorList>
            <person name="Souvorov A."/>
            <person name="Agarwala R."/>
            <person name="Lipman D.J."/>
        </authorList>
    </citation>
    <scope>NUCLEOTIDE SEQUENCE [LARGE SCALE GENOMIC DNA]</scope>
    <source>
        <strain evidence="8">Ecoli[ST-219]</strain>
        <strain>ecoli[ST-219]</strain>
    </source>
</reference>
<dbReference type="EMBL" id="AASRHK010000020">
    <property type="protein sequence ID" value="EFF8954412.1"/>
    <property type="molecule type" value="Genomic_DNA"/>
</dbReference>
<organism evidence="7 15">
    <name type="scientific">Escherichia coli</name>
    <dbReference type="NCBI Taxonomy" id="562"/>
    <lineage>
        <taxon>Bacteria</taxon>
        <taxon>Pseudomonadati</taxon>
        <taxon>Pseudomonadota</taxon>
        <taxon>Gammaproteobacteria</taxon>
        <taxon>Enterobacterales</taxon>
        <taxon>Enterobacteriaceae</taxon>
        <taxon>Escherichia</taxon>
    </lineage>
</organism>
<reference evidence="9" key="8">
    <citation type="submission" date="2021-01" db="EMBL/GenBank/DDBJ databases">
        <title>Genomes of Escherichia coli STEC strains from raw meat-based diets for companion animals.</title>
        <authorList>
            <person name="Stevens M.J.A."/>
            <person name="Stephan R."/>
        </authorList>
    </citation>
    <scope>NUCLEOTIDE SEQUENCE</scope>
    <source>
        <strain evidence="9">ATC7-7</strain>
    </source>
</reference>
<dbReference type="Proteomes" id="UP000527548">
    <property type="component" value="Unassembled WGS sequence"/>
</dbReference>
<protein>
    <submittedName>
        <fullName evidence="3 7">Fimbrial protein</fullName>
    </submittedName>
</protein>
<dbReference type="InterPro" id="IPR000259">
    <property type="entry name" value="Adhesion_dom_fimbrial"/>
</dbReference>
<dbReference type="Proteomes" id="UP000840371">
    <property type="component" value="Unassembled WGS sequence"/>
</dbReference>
<gene>
    <name evidence="11" type="primary">mrpA</name>
    <name evidence="5" type="ORF">BTB68_002358</name>
    <name evidence="7" type="ORF">C719_000356</name>
    <name evidence="6" type="ORF">F9461_17360</name>
    <name evidence="3" type="ORF">FGAF848_31720</name>
    <name evidence="4" type="ORF">FPS11_28970</name>
    <name evidence="8" type="ORF">HLZ50_13915</name>
    <name evidence="10" type="ORF">HVW43_24625</name>
    <name evidence="9" type="ORF">JNA68_10645</name>
    <name evidence="11" type="ORF">NCTC10279_00937</name>
</gene>
<feature type="chain" id="PRO_5015027219" evidence="1">
    <location>
        <begin position="26"/>
        <end position="187"/>
    </location>
</feature>
<evidence type="ECO:0000313" key="9">
    <source>
        <dbReference type="EMBL" id="MBL6203657.1"/>
    </source>
</evidence>
<dbReference type="Proteomes" id="UP000534496">
    <property type="component" value="Unassembled WGS sequence"/>
</dbReference>
<dbReference type="RefSeq" id="WP_000033336.1">
    <property type="nucleotide sequence ID" value="NZ_AP026080.1"/>
</dbReference>
<name>A0A066R503_ECOLX</name>
<feature type="domain" description="Fimbrial-type adhesion" evidence="2">
    <location>
        <begin position="34"/>
        <end position="186"/>
    </location>
</feature>
<dbReference type="Proteomes" id="UP000543252">
    <property type="component" value="Unassembled WGS sequence"/>
</dbReference>
<dbReference type="GO" id="GO:0009289">
    <property type="term" value="C:pilus"/>
    <property type="evidence" value="ECO:0007669"/>
    <property type="project" value="InterPro"/>
</dbReference>
<evidence type="ECO:0000313" key="14">
    <source>
        <dbReference type="Proteomes" id="UP000524010"/>
    </source>
</evidence>
<evidence type="ECO:0000313" key="11">
    <source>
        <dbReference type="EMBL" id="SPX28742.1"/>
    </source>
</evidence>
<reference evidence="8" key="4">
    <citation type="submission" date="2019-11" db="EMBL/GenBank/DDBJ databases">
        <authorList>
            <consortium name="NCBI Pathogen Detection Project"/>
        </authorList>
    </citation>
    <scope>NUCLEOTIDE SEQUENCE</scope>
    <source>
        <strain evidence="8">Ecoli[ST-219]</strain>
    </source>
</reference>
<dbReference type="Proteomes" id="UP000250385">
    <property type="component" value="Unassembled WGS sequence"/>
</dbReference>
<evidence type="ECO:0000313" key="3">
    <source>
        <dbReference type="EMBL" id="CAK1212436.1"/>
    </source>
</evidence>
<reference evidence="11 12" key="2">
    <citation type="submission" date="2018-06" db="EMBL/GenBank/DDBJ databases">
        <authorList>
            <consortium name="Pathogen Informatics"/>
            <person name="Doyle S."/>
        </authorList>
    </citation>
    <scope>NUCLEOTIDE SEQUENCE [LARGE SCALE GENOMIC DNA]</scope>
    <source>
        <strain evidence="11 12">NCTC10279</strain>
    </source>
</reference>
<dbReference type="PANTHER" id="PTHR33420">
    <property type="entry name" value="FIMBRIAL SUBUNIT ELFA-RELATED"/>
    <property type="match status" value="1"/>
</dbReference>
<reference evidence="7 15" key="3">
    <citation type="submission" date="2018-08" db="EMBL/GenBank/DDBJ databases">
        <authorList>
            <consortium name="GenomeTrakr network: Whole genome sequencing for foodborne pathogen traceback"/>
        </authorList>
    </citation>
    <scope>NUCLEOTIDE SEQUENCE [LARGE SCALE GENOMIC DNA]</scope>
    <source>
        <strain evidence="7 15">AZ-TG73163</strain>
        <strain evidence="4 17">PSU-1859</strain>
    </source>
</reference>
<dbReference type="EMBL" id="CP057906">
    <property type="protein sequence ID" value="QMO43280.1"/>
    <property type="molecule type" value="Genomic_DNA"/>
</dbReference>
<dbReference type="Proteomes" id="UP000655659">
    <property type="component" value="Unassembled WGS sequence"/>
</dbReference>
<evidence type="ECO:0000256" key="1">
    <source>
        <dbReference type="SAM" id="SignalP"/>
    </source>
</evidence>
<feature type="signal peptide" evidence="1">
    <location>
        <begin position="1"/>
        <end position="25"/>
    </location>
</feature>
<evidence type="ECO:0000313" key="8">
    <source>
        <dbReference type="EMBL" id="HAJ5151116.1"/>
    </source>
</evidence>
<dbReference type="EMBL" id="JAETYU010000011">
    <property type="protein sequence ID" value="MBL6203657.1"/>
    <property type="molecule type" value="Genomic_DNA"/>
</dbReference>
<evidence type="ECO:0000313" key="12">
    <source>
        <dbReference type="Proteomes" id="UP000250385"/>
    </source>
</evidence>
<evidence type="ECO:0000313" key="4">
    <source>
        <dbReference type="EMBL" id="EFB3618841.1"/>
    </source>
</evidence>
<evidence type="ECO:0000259" key="2">
    <source>
        <dbReference type="Pfam" id="PF00419"/>
    </source>
</evidence>
<dbReference type="EMBL" id="CAUZHL010000004">
    <property type="protein sequence ID" value="CAK1212436.1"/>
    <property type="molecule type" value="Genomic_DNA"/>
</dbReference>
<dbReference type="AlphaFoldDB" id="A0A066R503"/>
<dbReference type="GeneID" id="75172466"/>
<evidence type="ECO:0000313" key="17">
    <source>
        <dbReference type="Proteomes" id="UP000543252"/>
    </source>
</evidence>
<sequence length="187" mass="19661">MSKFVKTAIAATMVMGAFASTSTIAAGNNGTARFYGTIEDSPCSIVPDDHKLEVDMGDIGSGILKNNGTSTPKAFQIHLQDCVFDTQTTMTTTFTGNASSTNSGNYYTIYNTDTGAAFNNVSLAIGDAQGTSYKSGAGIEQKIVNDTATNKGKAKQTLDFKAWLVGAADAPDLGNFEANTTFQITYL</sequence>
<dbReference type="OMA" id="QDCNFNT"/>
<evidence type="ECO:0000313" key="5">
    <source>
        <dbReference type="EMBL" id="EFF8954412.1"/>
    </source>
</evidence>
<dbReference type="Proteomes" id="UP000524010">
    <property type="component" value="Unassembled WGS sequence"/>
</dbReference>
<dbReference type="EMBL" id="AASVQO010000012">
    <property type="protein sequence ID" value="EFH3674965.1"/>
    <property type="molecule type" value="Genomic_DNA"/>
</dbReference>
<dbReference type="Gene3D" id="2.60.40.1090">
    <property type="entry name" value="Fimbrial-type adhesion domain"/>
    <property type="match status" value="1"/>
</dbReference>
<keyword evidence="1" id="KW-0732">Signal</keyword>
<dbReference type="EMBL" id="AASFMQ010000104">
    <property type="protein sequence ID" value="EFB3618841.1"/>
    <property type="molecule type" value="Genomic_DNA"/>
</dbReference>
<reference evidence="6 16" key="5">
    <citation type="submission" date="2019-12" db="EMBL/GenBank/DDBJ databases">
        <authorList>
            <consortium name="NARMS: The National Antimicrobial Resistance Monitoring System"/>
        </authorList>
    </citation>
    <scope>NUCLEOTIDE SEQUENCE [LARGE SCALE GENOMIC DNA]</scope>
    <source>
        <strain evidence="6 16">CVM N19EC0189</strain>
    </source>
</reference>
<dbReference type="InterPro" id="IPR008966">
    <property type="entry name" value="Adhesion_dom_sf"/>
</dbReference>
<dbReference type="InterPro" id="IPR050263">
    <property type="entry name" value="Bact_Fimbrial_Adh_Pro"/>
</dbReference>
<reference evidence="5 14" key="6">
    <citation type="submission" date="2020-02" db="EMBL/GenBank/DDBJ databases">
        <authorList>
            <consortium name="PulseNet: The National Subtyping Network for Foodborne Disease Surveillance"/>
            <person name="Tarr C.L."/>
            <person name="Trees E."/>
            <person name="Katz L.S."/>
            <person name="Carleton-Romer H.A."/>
            <person name="Stroika S."/>
            <person name="Kucerova Z."/>
            <person name="Roache K.F."/>
            <person name="Sabol A.L."/>
            <person name="Besser J."/>
            <person name="Gerner-Smidt P."/>
        </authorList>
    </citation>
    <scope>NUCLEOTIDE SEQUENCE [LARGE SCALE GENOMIC DNA]</scope>
    <source>
        <strain evidence="5 14">PNUSAE005278</strain>
    </source>
</reference>
<dbReference type="PANTHER" id="PTHR33420:SF26">
    <property type="entry name" value="FIMBRIAL SUBUNIT"/>
    <property type="match status" value="1"/>
</dbReference>